<feature type="region of interest" description="Disordered" evidence="1">
    <location>
        <begin position="31"/>
        <end position="66"/>
    </location>
</feature>
<evidence type="ECO:0000256" key="1">
    <source>
        <dbReference type="SAM" id="MobiDB-lite"/>
    </source>
</evidence>
<evidence type="ECO:0000313" key="2">
    <source>
        <dbReference type="EMBL" id="GJM97160.1"/>
    </source>
</evidence>
<organism evidence="2 3">
    <name type="scientific">Eleusine coracana subsp. coracana</name>
    <dbReference type="NCBI Taxonomy" id="191504"/>
    <lineage>
        <taxon>Eukaryota</taxon>
        <taxon>Viridiplantae</taxon>
        <taxon>Streptophyta</taxon>
        <taxon>Embryophyta</taxon>
        <taxon>Tracheophyta</taxon>
        <taxon>Spermatophyta</taxon>
        <taxon>Magnoliopsida</taxon>
        <taxon>Liliopsida</taxon>
        <taxon>Poales</taxon>
        <taxon>Poaceae</taxon>
        <taxon>PACMAD clade</taxon>
        <taxon>Chloridoideae</taxon>
        <taxon>Cynodonteae</taxon>
        <taxon>Eleusininae</taxon>
        <taxon>Eleusine</taxon>
    </lineage>
</organism>
<feature type="compositionally biased region" description="Polar residues" evidence="1">
    <location>
        <begin position="282"/>
        <end position="291"/>
    </location>
</feature>
<keyword evidence="3" id="KW-1185">Reference proteome</keyword>
<dbReference type="PANTHER" id="PTHR46023">
    <property type="entry name" value="LIPASE CLASS 3 PROTEIN-LIKE"/>
    <property type="match status" value="1"/>
</dbReference>
<name>A0AAV5CGB9_ELECO</name>
<comment type="caution">
    <text evidence="2">The sequence shown here is derived from an EMBL/GenBank/DDBJ whole genome shotgun (WGS) entry which is preliminary data.</text>
</comment>
<accession>A0AAV5CGB9</accession>
<feature type="compositionally biased region" description="Basic and acidic residues" evidence="1">
    <location>
        <begin position="268"/>
        <end position="281"/>
    </location>
</feature>
<protein>
    <submittedName>
        <fullName evidence="2">Uncharacterized protein</fullName>
    </submittedName>
</protein>
<evidence type="ECO:0000313" key="3">
    <source>
        <dbReference type="Proteomes" id="UP001054889"/>
    </source>
</evidence>
<dbReference type="PANTHER" id="PTHR46023:SF2">
    <property type="entry name" value="LIPASE FAMILY PROTEIN, EXPRESSED"/>
    <property type="match status" value="1"/>
</dbReference>
<proteinExistence type="predicted"/>
<reference evidence="2" key="2">
    <citation type="submission" date="2021-12" db="EMBL/GenBank/DDBJ databases">
        <title>Resequencing data analysis of finger millet.</title>
        <authorList>
            <person name="Hatakeyama M."/>
            <person name="Aluri S."/>
            <person name="Balachadran M.T."/>
            <person name="Sivarajan S.R."/>
            <person name="Poveda L."/>
            <person name="Shimizu-Inatsugi R."/>
            <person name="Schlapbach R."/>
            <person name="Sreeman S.M."/>
            <person name="Shimizu K.K."/>
        </authorList>
    </citation>
    <scope>NUCLEOTIDE SEQUENCE</scope>
</reference>
<dbReference type="AlphaFoldDB" id="A0AAV5CGB9"/>
<dbReference type="Proteomes" id="UP001054889">
    <property type="component" value="Unassembled WGS sequence"/>
</dbReference>
<feature type="region of interest" description="Disordered" evidence="1">
    <location>
        <begin position="240"/>
        <end position="343"/>
    </location>
</feature>
<reference evidence="2" key="1">
    <citation type="journal article" date="2018" name="DNA Res.">
        <title>Multiple hybrid de novo genome assembly of finger millet, an orphan allotetraploid crop.</title>
        <authorList>
            <person name="Hatakeyama M."/>
            <person name="Aluri S."/>
            <person name="Balachadran M.T."/>
            <person name="Sivarajan S.R."/>
            <person name="Patrignani A."/>
            <person name="Gruter S."/>
            <person name="Poveda L."/>
            <person name="Shimizu-Inatsugi R."/>
            <person name="Baeten J."/>
            <person name="Francoijs K.J."/>
            <person name="Nataraja K.N."/>
            <person name="Reddy Y.A.N."/>
            <person name="Phadnis S."/>
            <person name="Ravikumar R.L."/>
            <person name="Schlapbach R."/>
            <person name="Sreeman S.M."/>
            <person name="Shimizu K.K."/>
        </authorList>
    </citation>
    <scope>NUCLEOTIDE SEQUENCE</scope>
</reference>
<feature type="compositionally biased region" description="Polar residues" evidence="1">
    <location>
        <begin position="253"/>
        <end position="264"/>
    </location>
</feature>
<dbReference type="EMBL" id="BQKI01000006">
    <property type="protein sequence ID" value="GJM97160.1"/>
    <property type="molecule type" value="Genomic_DNA"/>
</dbReference>
<sequence>MPAAVAAAAAAAASGGALLLYLLLTCRPQPAPDAEREEEQAPLLSGSGAAQGRDSGDEREEPWPDRAPVTCCEAATVAARTARRTWELTVGRWGLHGIAFGIKRHMKRQGNLQHEYSGNDCRQLKGPEAHTEVSSLLEYLKLCMFFSKKSFSAFLKFGGYNQEDILIHKARARVMVSSKLDDVQDQGKIADHGSGITEPLLKDAAGMVQPATNGHHTDYSQHSDERLVLVGTEEVIVKSSVSGLTSEEDSDNNRASDAQQQSLPANEEVPKQNDVGKDKQKNSLSASSSRQFFPPGRIIHMVALPPPDSDTGEGTSSNEIIGVYETPRDLYDSDPGEGTSSNEIIGIYKTPRALYGK</sequence>
<gene>
    <name evidence="2" type="primary">ga14065</name>
    <name evidence="2" type="ORF">PR202_ga14065</name>
</gene>